<name>A0ABP1FKR6_9CHLO</name>
<dbReference type="SUPFAM" id="SSF57716">
    <property type="entry name" value="Glucocorticoid receptor-like (DNA-binding domain)"/>
    <property type="match status" value="1"/>
</dbReference>
<dbReference type="Pfam" id="PF00320">
    <property type="entry name" value="GATA"/>
    <property type="match status" value="1"/>
</dbReference>
<feature type="compositionally biased region" description="Low complexity" evidence="9">
    <location>
        <begin position="30"/>
        <end position="41"/>
    </location>
</feature>
<dbReference type="PANTHER" id="PTHR47172">
    <property type="entry name" value="OS01G0976800 PROTEIN"/>
    <property type="match status" value="1"/>
</dbReference>
<sequence length="464" mass="49451">MRRYLSNLDTAEQARVAATAREEHPESWAQQQSGGLQHLQSWSKQSPRGLPSRMAVSHSYFRTDGLNATGYIDDYTYAKAAKQSSKARQDFTHGRSANPFLAPPPSLKACTQCGTTRTPQWREGPEGPKTLCNACGVKRVRAMRLASGEPAPAKRRSSGDRPVVHTLPPKTVAALSLGKQSSGSLTSDSAAIGRKRARSPSASGRPQRKAAVKAASRTAEFATTGDWPEEEEAMYPTSPVERSLSPSASDDSGALNSDSAEEVAWTPSRGGMVYHPAVPLPPSPMPMVGHETAAAVNLLSMSIREADLAASRAAAAGAYAHRSSPPALTAEQHQQMAKSPCNLSSPGFAAMLSAAVNSSSMREDGQHCAEQAREALQDTLRSLPANRQIDLRVLKEAYDSSIREACAADAAVAAVAKILAIKQAAAIKARAGASVAANAMHSWMLSLDDEYCWSRTYKGKQDRA</sequence>
<feature type="domain" description="GATA-type" evidence="10">
    <location>
        <begin position="110"/>
        <end position="137"/>
    </location>
</feature>
<evidence type="ECO:0000313" key="12">
    <source>
        <dbReference type="Proteomes" id="UP001497392"/>
    </source>
</evidence>
<evidence type="ECO:0000256" key="9">
    <source>
        <dbReference type="SAM" id="MobiDB-lite"/>
    </source>
</evidence>
<dbReference type="PROSITE" id="PS00344">
    <property type="entry name" value="GATA_ZN_FINGER_1"/>
    <property type="match status" value="1"/>
</dbReference>
<organism evidence="11 12">
    <name type="scientific">Coccomyxa viridis</name>
    <dbReference type="NCBI Taxonomy" id="1274662"/>
    <lineage>
        <taxon>Eukaryota</taxon>
        <taxon>Viridiplantae</taxon>
        <taxon>Chlorophyta</taxon>
        <taxon>core chlorophytes</taxon>
        <taxon>Trebouxiophyceae</taxon>
        <taxon>Trebouxiophyceae incertae sedis</taxon>
        <taxon>Coccomyxaceae</taxon>
        <taxon>Coccomyxa</taxon>
    </lineage>
</organism>
<evidence type="ECO:0000256" key="4">
    <source>
        <dbReference type="ARBA" id="ARBA00023015"/>
    </source>
</evidence>
<gene>
    <name evidence="11" type="primary">g1361</name>
    <name evidence="11" type="ORF">VP750_LOCUS1175</name>
</gene>
<evidence type="ECO:0000313" key="11">
    <source>
        <dbReference type="EMBL" id="CAL5219516.1"/>
    </source>
</evidence>
<evidence type="ECO:0000256" key="2">
    <source>
        <dbReference type="ARBA" id="ARBA00022771"/>
    </source>
</evidence>
<feature type="compositionally biased region" description="Polar residues" evidence="9">
    <location>
        <begin position="178"/>
        <end position="189"/>
    </location>
</feature>
<dbReference type="InterPro" id="IPR000679">
    <property type="entry name" value="Znf_GATA"/>
</dbReference>
<dbReference type="PROSITE" id="PS50114">
    <property type="entry name" value="GATA_ZN_FINGER_2"/>
    <property type="match status" value="1"/>
</dbReference>
<protein>
    <submittedName>
        <fullName evidence="11">G1361 protein</fullName>
    </submittedName>
</protein>
<dbReference type="Gene3D" id="3.30.50.10">
    <property type="entry name" value="Erythroid Transcription Factor GATA-1, subunit A"/>
    <property type="match status" value="1"/>
</dbReference>
<keyword evidence="4" id="KW-0805">Transcription regulation</keyword>
<accession>A0ABP1FKR6</accession>
<keyword evidence="2 8" id="KW-0863">Zinc-finger</keyword>
<keyword evidence="12" id="KW-1185">Reference proteome</keyword>
<evidence type="ECO:0000256" key="1">
    <source>
        <dbReference type="ARBA" id="ARBA00022723"/>
    </source>
</evidence>
<dbReference type="EMBL" id="CAXHTA020000002">
    <property type="protein sequence ID" value="CAL5219516.1"/>
    <property type="molecule type" value="Genomic_DNA"/>
</dbReference>
<proteinExistence type="inferred from homology"/>
<evidence type="ECO:0000256" key="6">
    <source>
        <dbReference type="ARBA" id="ARBA00024019"/>
    </source>
</evidence>
<feature type="region of interest" description="Disordered" evidence="9">
    <location>
        <begin position="18"/>
        <end position="51"/>
    </location>
</feature>
<dbReference type="CDD" id="cd00202">
    <property type="entry name" value="ZnF_GATA"/>
    <property type="match status" value="1"/>
</dbReference>
<dbReference type="Proteomes" id="UP001497392">
    <property type="component" value="Unassembled WGS sequence"/>
</dbReference>
<comment type="caution">
    <text evidence="11">The sequence shown here is derived from an EMBL/GenBank/DDBJ whole genome shotgun (WGS) entry which is preliminary data.</text>
</comment>
<reference evidence="11 12" key="1">
    <citation type="submission" date="2024-06" db="EMBL/GenBank/DDBJ databases">
        <authorList>
            <person name="Kraege A."/>
            <person name="Thomma B."/>
        </authorList>
    </citation>
    <scope>NUCLEOTIDE SEQUENCE [LARGE SCALE GENOMIC DNA]</scope>
</reference>
<keyword evidence="5" id="KW-0804">Transcription</keyword>
<dbReference type="InterPro" id="IPR013088">
    <property type="entry name" value="Znf_NHR/GATA"/>
</dbReference>
<evidence type="ECO:0000256" key="3">
    <source>
        <dbReference type="ARBA" id="ARBA00022833"/>
    </source>
</evidence>
<dbReference type="SMART" id="SM00401">
    <property type="entry name" value="ZnF_GATA"/>
    <property type="match status" value="1"/>
</dbReference>
<comment type="function">
    <text evidence="7">Transcriptional regulator that specifically binds 5'-GATA-3' or 5'-GAT-3' motifs within gene promoters.</text>
</comment>
<evidence type="ECO:0000256" key="8">
    <source>
        <dbReference type="PROSITE-ProRule" id="PRU00094"/>
    </source>
</evidence>
<comment type="similarity">
    <text evidence="6">Belongs to the type IV zinc-finger family. Class B subfamily.</text>
</comment>
<feature type="compositionally biased region" description="Polar residues" evidence="9">
    <location>
        <begin position="244"/>
        <end position="258"/>
    </location>
</feature>
<dbReference type="PANTHER" id="PTHR47172:SF24">
    <property type="entry name" value="GATA ZINC FINGER DOMAIN-CONTAINING PROTEIN 14-RELATED"/>
    <property type="match status" value="1"/>
</dbReference>
<feature type="region of interest" description="Disordered" evidence="9">
    <location>
        <begin position="88"/>
        <end position="132"/>
    </location>
</feature>
<evidence type="ECO:0000256" key="7">
    <source>
        <dbReference type="ARBA" id="ARBA00037539"/>
    </source>
</evidence>
<feature type="region of interest" description="Disordered" evidence="9">
    <location>
        <begin position="146"/>
        <end position="263"/>
    </location>
</feature>
<evidence type="ECO:0000259" key="10">
    <source>
        <dbReference type="PROSITE" id="PS50114"/>
    </source>
</evidence>
<keyword evidence="3" id="KW-0862">Zinc</keyword>
<keyword evidence="1" id="KW-0479">Metal-binding</keyword>
<evidence type="ECO:0000256" key="5">
    <source>
        <dbReference type="ARBA" id="ARBA00023163"/>
    </source>
</evidence>